<sequence length="238" mass="25889">MNKTALLIGASGGIGKAIASQLLKNGYFIYLHYNKNKDAIEELKQQFGEESLEAVQANLSDINGVDSLKNQIGQPIQTIIYNAGISYYGLMTDISKDDMEGMIRLHITSLYDVTKNYLPNMIKNKNGNIIVISSIWGEIGASCEVLYSMTKGGQLAFVKALAKEVAPSGIRVNAVSPGAINTQMLDQFSTEELMDLTEEIPIGRLGYPSEIADAVSFLLSDKSSYITGQVLSVNGGWY</sequence>
<dbReference type="GO" id="GO:0016491">
    <property type="term" value="F:oxidoreductase activity"/>
    <property type="evidence" value="ECO:0007669"/>
    <property type="project" value="UniProtKB-KW"/>
</dbReference>
<evidence type="ECO:0000256" key="1">
    <source>
        <dbReference type="ARBA" id="ARBA00006484"/>
    </source>
</evidence>
<dbReference type="PANTHER" id="PTHR42879:SF2">
    <property type="entry name" value="3-OXOACYL-[ACYL-CARRIER-PROTEIN] REDUCTASE FABG"/>
    <property type="match status" value="1"/>
</dbReference>
<dbReference type="InterPro" id="IPR050259">
    <property type="entry name" value="SDR"/>
</dbReference>
<dbReference type="FunFam" id="3.40.50.720:FF:000173">
    <property type="entry name" value="3-oxoacyl-[acyl-carrier protein] reductase"/>
    <property type="match status" value="1"/>
</dbReference>
<evidence type="ECO:0000313" key="3">
    <source>
        <dbReference type="EMBL" id="AST91997.1"/>
    </source>
</evidence>
<dbReference type="Proteomes" id="UP000215224">
    <property type="component" value="Chromosome"/>
</dbReference>
<dbReference type="PRINTS" id="PR00080">
    <property type="entry name" value="SDRFAMILY"/>
</dbReference>
<dbReference type="PANTHER" id="PTHR42879">
    <property type="entry name" value="3-OXOACYL-(ACYL-CARRIER-PROTEIN) REDUCTASE"/>
    <property type="match status" value="1"/>
</dbReference>
<gene>
    <name evidence="3" type="primary">fabG</name>
    <name evidence="3" type="ORF">BC6307_12290</name>
</gene>
<dbReference type="InterPro" id="IPR036291">
    <property type="entry name" value="NAD(P)-bd_dom_sf"/>
</dbReference>
<dbReference type="CDD" id="cd05233">
    <property type="entry name" value="SDR_c"/>
    <property type="match status" value="1"/>
</dbReference>
<comment type="similarity">
    <text evidence="1">Belongs to the short-chain dehydrogenases/reductases (SDR) family.</text>
</comment>
<proteinExistence type="inferred from homology"/>
<accession>A0A223KRI0</accession>
<dbReference type="PRINTS" id="PR00081">
    <property type="entry name" value="GDHRDH"/>
</dbReference>
<evidence type="ECO:0000313" key="4">
    <source>
        <dbReference type="Proteomes" id="UP000215224"/>
    </source>
</evidence>
<dbReference type="Pfam" id="PF13561">
    <property type="entry name" value="adh_short_C2"/>
    <property type="match status" value="1"/>
</dbReference>
<keyword evidence="2" id="KW-0560">Oxidoreductase</keyword>
<keyword evidence="4" id="KW-1185">Reference proteome</keyword>
<dbReference type="KEGG" id="bcoh:BC6307_12290"/>
<evidence type="ECO:0000256" key="2">
    <source>
        <dbReference type="ARBA" id="ARBA00023002"/>
    </source>
</evidence>
<protein>
    <submittedName>
        <fullName evidence="3">3-oxoacyl-ACP reductase</fullName>
    </submittedName>
</protein>
<dbReference type="NCBIfam" id="NF047420">
    <property type="entry name" value="EF_P_mod_YmfI"/>
    <property type="match status" value="1"/>
</dbReference>
<dbReference type="Gene3D" id="3.40.50.720">
    <property type="entry name" value="NAD(P)-binding Rossmann-like Domain"/>
    <property type="match status" value="1"/>
</dbReference>
<name>A0A223KRI0_9BACI</name>
<dbReference type="RefSeq" id="WP_066419628.1">
    <property type="nucleotide sequence ID" value="NZ_CP018866.1"/>
</dbReference>
<dbReference type="EMBL" id="CP018866">
    <property type="protein sequence ID" value="AST91997.1"/>
    <property type="molecule type" value="Genomic_DNA"/>
</dbReference>
<organism evidence="3 4">
    <name type="scientific">Sutcliffiella cohnii</name>
    <dbReference type="NCBI Taxonomy" id="33932"/>
    <lineage>
        <taxon>Bacteria</taxon>
        <taxon>Bacillati</taxon>
        <taxon>Bacillota</taxon>
        <taxon>Bacilli</taxon>
        <taxon>Bacillales</taxon>
        <taxon>Bacillaceae</taxon>
        <taxon>Sutcliffiella</taxon>
    </lineage>
</organism>
<dbReference type="InterPro" id="IPR002347">
    <property type="entry name" value="SDR_fam"/>
</dbReference>
<dbReference type="AlphaFoldDB" id="A0A223KRI0"/>
<dbReference type="SUPFAM" id="SSF51735">
    <property type="entry name" value="NAD(P)-binding Rossmann-fold domains"/>
    <property type="match status" value="1"/>
</dbReference>
<reference evidence="3 4" key="1">
    <citation type="submission" date="2016-12" db="EMBL/GenBank/DDBJ databases">
        <title>The whole genome sequencing and assembly of Bacillus cohnii DSM 6307T strain.</title>
        <authorList>
            <person name="Lee Y.-J."/>
            <person name="Yi H."/>
            <person name="Bahn Y.-S."/>
            <person name="Kim J.F."/>
            <person name="Lee D.-W."/>
        </authorList>
    </citation>
    <scope>NUCLEOTIDE SEQUENCE [LARGE SCALE GENOMIC DNA]</scope>
    <source>
        <strain evidence="3 4">DSM 6307</strain>
    </source>
</reference>
<dbReference type="STRING" id="1314751.GCA_001591425_03753"/>